<evidence type="ECO:0000259" key="2">
    <source>
        <dbReference type="Pfam" id="PF05088"/>
    </source>
</evidence>
<feature type="domain" description="NAD-glutamate dehydrogenase catalytic" evidence="2">
    <location>
        <begin position="774"/>
        <end position="1268"/>
    </location>
</feature>
<dbReference type="Pfam" id="PF21077">
    <property type="entry name" value="GDH_ACT3"/>
    <property type="match status" value="1"/>
</dbReference>
<organism evidence="7">
    <name type="scientific">freshwater metagenome</name>
    <dbReference type="NCBI Taxonomy" id="449393"/>
    <lineage>
        <taxon>unclassified sequences</taxon>
        <taxon>metagenomes</taxon>
        <taxon>ecological metagenomes</taxon>
    </lineage>
</organism>
<evidence type="ECO:0000259" key="6">
    <source>
        <dbReference type="Pfam" id="PF21077"/>
    </source>
</evidence>
<feature type="domain" description="NAD-specific glutamate dehydrogenase C-terminal" evidence="3">
    <location>
        <begin position="1314"/>
        <end position="1651"/>
    </location>
</feature>
<feature type="region of interest" description="Disordered" evidence="1">
    <location>
        <begin position="1"/>
        <end position="53"/>
    </location>
</feature>
<dbReference type="Pfam" id="PF21078">
    <property type="entry name" value="GDH_HM3"/>
    <property type="match status" value="1"/>
</dbReference>
<gene>
    <name evidence="7" type="ORF">UFOPK4150_01330</name>
</gene>
<protein>
    <submittedName>
        <fullName evidence="7">Unannotated protein</fullName>
    </submittedName>
</protein>
<evidence type="ECO:0000259" key="5">
    <source>
        <dbReference type="Pfam" id="PF21076"/>
    </source>
</evidence>
<dbReference type="InterPro" id="IPR007780">
    <property type="entry name" value="NAD_Glu_DH_bac"/>
</dbReference>
<dbReference type="Pfam" id="PF21075">
    <property type="entry name" value="GDH_ACT1"/>
    <property type="match status" value="1"/>
</dbReference>
<dbReference type="Pfam" id="PF21074">
    <property type="entry name" value="GDH_C"/>
    <property type="match status" value="1"/>
</dbReference>
<sequence length="1658" mass="182180">MRPVSATRWPRVSEPTNTAVGEGAGDGASARPGQEPPSTGSRPTRASGQLEDAKSQLLARAVVTVDGAAHGPDLDVLVSGYYRHTAPEDLVGRDPVDVLGAVISHRRAAQTRPQGTAVVHAFTPTIEGHGWTSGHSVLEIVTDDMPFLVDSVTSSLGLQGRAVHVVVHPQFAVRRDVAGTLSEVLAVADEDAELPTGSTLESWMHVEIDRETDLADLRAIEVEIQRVLRDVREAVEDWPRMVAIARREADALEATAPASVDPGEVAESIGLLRWLADDRFTFLGYREYVLSADGDALDAVPGTGLGIMRSDPEVSQRFSSLPIEARALAREPHVLVLTKANTRSTVHRGVYLDYVGVKVFDADGVVTGERRFLGLYSSTAYTQSVLTIPILRRTASQVLERTGFRVDGHSYKDVLQVLETYPRDEIFQIDVDELTETALAVLRLQERRQTRLFMRRDRYGRFASCMVYLPRDRYTTTVRLRMADVLEEAFGSDLLDYSARVSESMLARLHFVVRMRPGYVLPVVDHEALEALLVAATRSWDDEFAEALIDQCGEEEAAALIKLYGDAFPEAYKEDFSARAGVADLRQLEALAGETSVALNLYEPHTASAGERRFKIYRRGGAISLSTVLPVLQHMGVEVVDERPYEIERTGSSLWVYDFGLRFAAGQSVDLDTLKLRFQDAFFAAWSGRCEADGFNTLVVAAGLTWRQAMVLRAYSRYLRQAGTAFGQSYLESCFVANVPMARQLVRIFEARFDPSLIGDRDVLTEKLVGDAAASLENVESLDHDRILRSFLALVGATTRTSYFQSDPHGDAKPYVAFKLDPALVPDLPAPRPTFEIWVYSPRVEGVHLRFGAVARGGLRWSDRREDFRTEVLGLVKAQMVKNAVIVPVGAKGGFFVKLSPDASLDREGWLAEGIACYRIFVAALLDLTDNLVAGEVVPPGSVVRHDGDDPYLVVAADKGTATFSDIANEIALSCGFWLGDAFASGGSVGYDHKAMGITARGAWESVKRHFRELGHDTTSQDFTVVGVGDMSGDVFGNGMVLSEHIRLVAAFDHRHVFLDPNPDAATSFAERRRLFDLPRSSWADYAPELISDGGGVFARTSKSITLSPQMRAVLGIDEHIERLTPAEVMRAILAAPVDLLWNGGIGTYVKASRESSTDVGDKANDAIRIDGNSLRCRVVGEGGNLGMTQLGRIEAARTGIRLNTDAIDNSAGVDTSDHEVNIKILLDQVVRDGDLTFKQRNVLLAQMTDEVGDLVLRDNYEQNIALGNARVQSHSLLPVHQRFMRNLEGRGKLDRALEYLPTDAEIDTRRSLGEGLTSPEFAVLLAYSKLTLTEELLTTALADEPWFARDLRAYFPREIIQRYEPILGTHPLRREIITTVVVNDMVNRGGVTFAFRAGEETGAGPVEIARAYAVAREVFALPAFWSRVESLDNSVPTEAQSAVFLESRRLLDRATRWMLTTRGGTVDVGAEIERFRGEVARVAPLVGEMLVGVERSRFVARVDELEALGVPRDLALECGALLDAFALLDIVEVAQGADADSADVARVYFVLSERYDVDRMLTRITQLSREDRWSALARAALRSDLYAALVDLTRTVIESTPGLPDPLGRVLTWEGNQAEGLARARATLDEIAALEQFDLATLSVALRTIRTLVRQGS</sequence>
<evidence type="ECO:0000259" key="4">
    <source>
        <dbReference type="Pfam" id="PF21075"/>
    </source>
</evidence>
<accession>A0A6J7RZF2</accession>
<dbReference type="Pfam" id="PF21079">
    <property type="entry name" value="GDH_HM2"/>
    <property type="match status" value="1"/>
</dbReference>
<dbReference type="GO" id="GO:0006538">
    <property type="term" value="P:L-glutamate catabolic process"/>
    <property type="evidence" value="ECO:0007669"/>
    <property type="project" value="InterPro"/>
</dbReference>
<dbReference type="Pfam" id="PF21076">
    <property type="entry name" value="GDH_ACT2"/>
    <property type="match status" value="1"/>
</dbReference>
<dbReference type="InterPro" id="IPR046346">
    <property type="entry name" value="Aminoacid_DH-like_N_sf"/>
</dbReference>
<dbReference type="InterPro" id="IPR049058">
    <property type="entry name" value="NAD_Glu_DH_HM2"/>
</dbReference>
<dbReference type="Pfam" id="PF05088">
    <property type="entry name" value="Bac_GDH_CD"/>
    <property type="match status" value="1"/>
</dbReference>
<feature type="domain" description="NAD-glutamate dehydrogenase ACT2" evidence="5">
    <location>
        <begin position="451"/>
        <end position="541"/>
    </location>
</feature>
<dbReference type="GO" id="GO:0004069">
    <property type="term" value="F:L-aspartate:2-oxoglutarate aminotransferase activity"/>
    <property type="evidence" value="ECO:0007669"/>
    <property type="project" value="InterPro"/>
</dbReference>
<evidence type="ECO:0000259" key="3">
    <source>
        <dbReference type="Pfam" id="PF21074"/>
    </source>
</evidence>
<dbReference type="Gene3D" id="3.40.50.720">
    <property type="entry name" value="NAD(P)-binding Rossmann-like Domain"/>
    <property type="match status" value="1"/>
</dbReference>
<proteinExistence type="predicted"/>
<dbReference type="PANTHER" id="PTHR43403:SF1">
    <property type="entry name" value="NAD-SPECIFIC GLUTAMATE DEHYDROGENASE"/>
    <property type="match status" value="1"/>
</dbReference>
<dbReference type="SUPFAM" id="SSF51735">
    <property type="entry name" value="NAD(P)-binding Rossmann-fold domains"/>
    <property type="match status" value="1"/>
</dbReference>
<dbReference type="PANTHER" id="PTHR43403">
    <property type="entry name" value="NAD-SPECIFIC GLUTAMATE DEHYDROGENASE"/>
    <property type="match status" value="1"/>
</dbReference>
<reference evidence="7" key="1">
    <citation type="submission" date="2020-05" db="EMBL/GenBank/DDBJ databases">
        <authorList>
            <person name="Chiriac C."/>
            <person name="Salcher M."/>
            <person name="Ghai R."/>
            <person name="Kavagutti S V."/>
        </authorList>
    </citation>
    <scope>NUCLEOTIDE SEQUENCE</scope>
</reference>
<feature type="domain" description="NAD-glutamate dehydrogenase N-terminal ACT1" evidence="4">
    <location>
        <begin position="78"/>
        <end position="223"/>
    </location>
</feature>
<dbReference type="InterPro" id="IPR049056">
    <property type="entry name" value="NAD_Glu_DH_HM3"/>
</dbReference>
<dbReference type="Pfam" id="PF21073">
    <property type="entry name" value="GDH_HM1"/>
    <property type="match status" value="1"/>
</dbReference>
<dbReference type="EMBL" id="CAFBPU010000026">
    <property type="protein sequence ID" value="CAB5034273.1"/>
    <property type="molecule type" value="Genomic_DNA"/>
</dbReference>
<dbReference type="InterPro" id="IPR028971">
    <property type="entry name" value="NAD-GDH_cat"/>
</dbReference>
<feature type="domain" description="NAD-glutamate dehydrogenase ACT3" evidence="6">
    <location>
        <begin position="597"/>
        <end position="673"/>
    </location>
</feature>
<dbReference type="InterPro" id="IPR036291">
    <property type="entry name" value="NAD(P)-bd_dom_sf"/>
</dbReference>
<name>A0A6J7RZF2_9ZZZZ</name>
<dbReference type="InterPro" id="IPR049064">
    <property type="entry name" value="NAD_Glu_DH_ACT3"/>
</dbReference>
<dbReference type="InterPro" id="IPR048381">
    <property type="entry name" value="GDH_C"/>
</dbReference>
<dbReference type="InterPro" id="IPR049062">
    <property type="entry name" value="NAD_Glu_DH_ACT2"/>
</dbReference>
<dbReference type="SUPFAM" id="SSF53223">
    <property type="entry name" value="Aminoacid dehydrogenase-like, N-terminal domain"/>
    <property type="match status" value="1"/>
</dbReference>
<dbReference type="GO" id="GO:0004352">
    <property type="term" value="F:glutamate dehydrogenase (NAD+) activity"/>
    <property type="evidence" value="ECO:0007669"/>
    <property type="project" value="InterPro"/>
</dbReference>
<dbReference type="PIRSF" id="PIRSF036761">
    <property type="entry name" value="GDH_Mll4104"/>
    <property type="match status" value="1"/>
</dbReference>
<evidence type="ECO:0000313" key="7">
    <source>
        <dbReference type="EMBL" id="CAB5034273.1"/>
    </source>
</evidence>
<feature type="compositionally biased region" description="Polar residues" evidence="1">
    <location>
        <begin position="36"/>
        <end position="47"/>
    </location>
</feature>
<dbReference type="InterPro" id="IPR024727">
    <property type="entry name" value="NAD_Glu_DH_N_ACT1"/>
</dbReference>
<evidence type="ECO:0000256" key="1">
    <source>
        <dbReference type="SAM" id="MobiDB-lite"/>
    </source>
</evidence>
<dbReference type="InterPro" id="IPR049059">
    <property type="entry name" value="NAD_Glu_DH_HM1"/>
</dbReference>